<dbReference type="InterPro" id="IPR050807">
    <property type="entry name" value="TransReg_Diox_bact_type"/>
</dbReference>
<dbReference type="PROSITE" id="PS50943">
    <property type="entry name" value="HTH_CROC1"/>
    <property type="match status" value="1"/>
</dbReference>
<protein>
    <submittedName>
        <fullName evidence="3">Helix-turn-helix domain-containing protein</fullName>
    </submittedName>
</protein>
<dbReference type="Gene3D" id="1.10.260.40">
    <property type="entry name" value="lambda repressor-like DNA-binding domains"/>
    <property type="match status" value="1"/>
</dbReference>
<dbReference type="RefSeq" id="WP_260115983.1">
    <property type="nucleotide sequence ID" value="NZ_CP093360.1"/>
</dbReference>
<dbReference type="InterPro" id="IPR001387">
    <property type="entry name" value="Cro/C1-type_HTH"/>
</dbReference>
<dbReference type="EMBL" id="CP093360">
    <property type="protein sequence ID" value="UQS86174.1"/>
    <property type="molecule type" value="Genomic_DNA"/>
</dbReference>
<organism evidence="3 4">
    <name type="scientific">Nicoliella spurrieriana</name>
    <dbReference type="NCBI Taxonomy" id="2925830"/>
    <lineage>
        <taxon>Bacteria</taxon>
        <taxon>Bacillati</taxon>
        <taxon>Bacillota</taxon>
        <taxon>Bacilli</taxon>
        <taxon>Lactobacillales</taxon>
        <taxon>Lactobacillaceae</taxon>
        <taxon>Nicoliella</taxon>
    </lineage>
</organism>
<proteinExistence type="predicted"/>
<dbReference type="GO" id="GO:0003677">
    <property type="term" value="F:DNA binding"/>
    <property type="evidence" value="ECO:0007669"/>
    <property type="project" value="UniProtKB-KW"/>
</dbReference>
<dbReference type="PANTHER" id="PTHR46797">
    <property type="entry name" value="HTH-TYPE TRANSCRIPTIONAL REGULATOR"/>
    <property type="match status" value="1"/>
</dbReference>
<dbReference type="GO" id="GO:0003700">
    <property type="term" value="F:DNA-binding transcription factor activity"/>
    <property type="evidence" value="ECO:0007669"/>
    <property type="project" value="TreeGrafter"/>
</dbReference>
<name>A0A976X4W3_9LACO</name>
<dbReference type="GO" id="GO:0005829">
    <property type="term" value="C:cytosol"/>
    <property type="evidence" value="ECO:0007669"/>
    <property type="project" value="TreeGrafter"/>
</dbReference>
<accession>A0A976X4W3</accession>
<keyword evidence="3" id="KW-0614">Plasmid</keyword>
<dbReference type="SUPFAM" id="SSF47413">
    <property type="entry name" value="lambda repressor-like DNA-binding domains"/>
    <property type="match status" value="1"/>
</dbReference>
<dbReference type="KEGG" id="lbe:MOO44_00605"/>
<dbReference type="SMART" id="SM00530">
    <property type="entry name" value="HTH_XRE"/>
    <property type="match status" value="1"/>
</dbReference>
<dbReference type="Pfam" id="PF12844">
    <property type="entry name" value="HTH_19"/>
    <property type="match status" value="1"/>
</dbReference>
<keyword evidence="1" id="KW-0238">DNA-binding</keyword>
<sequence>MEFGEKLKQLRKDNGYGVNQLAIQSGVSASQISRIENNKRKPKIDTLRKLAKGLRIPEGDMFKLAGISNDEQLNDKLSFDIEEALDNDDYMTYGGRPLTDDEKKLLTKILRDD</sequence>
<evidence type="ECO:0000256" key="1">
    <source>
        <dbReference type="ARBA" id="ARBA00023125"/>
    </source>
</evidence>
<evidence type="ECO:0000313" key="4">
    <source>
        <dbReference type="Proteomes" id="UP000831181"/>
    </source>
</evidence>
<dbReference type="InterPro" id="IPR010982">
    <property type="entry name" value="Lambda_DNA-bd_dom_sf"/>
</dbReference>
<dbReference type="Proteomes" id="UP000831181">
    <property type="component" value="Plasmid p1unnamed"/>
</dbReference>
<keyword evidence="4" id="KW-1185">Reference proteome</keyword>
<dbReference type="CDD" id="cd00093">
    <property type="entry name" value="HTH_XRE"/>
    <property type="match status" value="1"/>
</dbReference>
<gene>
    <name evidence="3" type="ORF">MOO44_00605</name>
</gene>
<evidence type="ECO:0000313" key="3">
    <source>
        <dbReference type="EMBL" id="UQS86174.1"/>
    </source>
</evidence>
<reference evidence="3" key="1">
    <citation type="journal article" date="2022" name="Int. J. Syst. Evol. Microbiol.">
        <title>Apilactobacillus apisilvae sp. nov., Nicolia spurrieriana gen. nov. sp. nov., Bombilactobacillus folatiphilus sp. nov. and Bombilactobacillus thymidiniphilus sp. nov., four new lactic acid bacterial isolates from stingless bees Tetragonula carbonaria and Austroplebeia australis.</title>
        <authorList>
            <person name="Oliphant S.A."/>
            <person name="Watson-Haigh N.S."/>
            <person name="Sumby K.M."/>
            <person name="Gardner J."/>
            <person name="Groom S."/>
            <person name="Jiranek V."/>
        </authorList>
    </citation>
    <scope>NUCLEOTIDE SEQUENCE</scope>
    <source>
        <strain evidence="3">SGEP1_A5</strain>
    </source>
</reference>
<feature type="domain" description="HTH cro/C1-type" evidence="2">
    <location>
        <begin position="7"/>
        <end position="61"/>
    </location>
</feature>
<evidence type="ECO:0000259" key="2">
    <source>
        <dbReference type="PROSITE" id="PS50943"/>
    </source>
</evidence>
<dbReference type="AlphaFoldDB" id="A0A976X4W3"/>
<geneLocation type="plasmid" evidence="3 4">
    <name>p1unnamed</name>
</geneLocation>
<dbReference type="PANTHER" id="PTHR46797:SF1">
    <property type="entry name" value="METHYLPHOSPHONATE SYNTHASE"/>
    <property type="match status" value="1"/>
</dbReference>